<proteinExistence type="predicted"/>
<reference evidence="2 3" key="1">
    <citation type="submission" date="2020-03" db="EMBL/GenBank/DDBJ databases">
        <title>Whole genome shotgun sequence of Phytohabitans suffuscus NBRC 105367.</title>
        <authorList>
            <person name="Komaki H."/>
            <person name="Tamura T."/>
        </authorList>
    </citation>
    <scope>NUCLEOTIDE SEQUENCE [LARGE SCALE GENOMIC DNA]</scope>
    <source>
        <strain evidence="2 3">NBRC 105367</strain>
    </source>
</reference>
<organism evidence="2 3">
    <name type="scientific">Phytohabitans suffuscus</name>
    <dbReference type="NCBI Taxonomy" id="624315"/>
    <lineage>
        <taxon>Bacteria</taxon>
        <taxon>Bacillati</taxon>
        <taxon>Actinomycetota</taxon>
        <taxon>Actinomycetes</taxon>
        <taxon>Micromonosporales</taxon>
        <taxon>Micromonosporaceae</taxon>
    </lineage>
</organism>
<evidence type="ECO:0008006" key="4">
    <source>
        <dbReference type="Google" id="ProtNLM"/>
    </source>
</evidence>
<protein>
    <recommendedName>
        <fullName evidence="4">Intracellular proteinase inhibitor BsuPI domain-containing protein</fullName>
    </recommendedName>
</protein>
<name>A0A6F8YHS5_9ACTN</name>
<reference evidence="2 3" key="2">
    <citation type="submission" date="2020-03" db="EMBL/GenBank/DDBJ databases">
        <authorList>
            <person name="Ichikawa N."/>
            <person name="Kimura A."/>
            <person name="Kitahashi Y."/>
            <person name="Uohara A."/>
        </authorList>
    </citation>
    <scope>NUCLEOTIDE SEQUENCE [LARGE SCALE GENOMIC DNA]</scope>
    <source>
        <strain evidence="2 3">NBRC 105367</strain>
    </source>
</reference>
<dbReference type="RefSeq" id="WP_173157335.1">
    <property type="nucleotide sequence ID" value="NZ_AP022871.1"/>
</dbReference>
<keyword evidence="3" id="KW-1185">Reference proteome</keyword>
<gene>
    <name evidence="2" type="ORF">Psuf_029300</name>
</gene>
<accession>A0A6F8YHS5</accession>
<sequence length="119" mass="13018">MKVTPVPSLTDAPAGQTIVIKLRIKNESDRQCSRDVGPDEQEVYIKKGAQVIWSSDRCSTYRGSDIKPFPSNLEMEYSVTWNGRQSTGCKDGMATGSAPSPGEYQIFGRLGTDLSPRSS</sequence>
<dbReference type="Proteomes" id="UP000503011">
    <property type="component" value="Chromosome"/>
</dbReference>
<dbReference type="EMBL" id="AP022871">
    <property type="protein sequence ID" value="BCB85617.1"/>
    <property type="molecule type" value="Genomic_DNA"/>
</dbReference>
<evidence type="ECO:0000313" key="3">
    <source>
        <dbReference type="Proteomes" id="UP000503011"/>
    </source>
</evidence>
<evidence type="ECO:0000256" key="1">
    <source>
        <dbReference type="SAM" id="MobiDB-lite"/>
    </source>
</evidence>
<dbReference type="AlphaFoldDB" id="A0A6F8YHS5"/>
<dbReference type="KEGG" id="psuu:Psuf_029300"/>
<evidence type="ECO:0000313" key="2">
    <source>
        <dbReference type="EMBL" id="BCB85617.1"/>
    </source>
</evidence>
<feature type="region of interest" description="Disordered" evidence="1">
    <location>
        <begin position="90"/>
        <end position="119"/>
    </location>
</feature>